<proteinExistence type="inferred from homology"/>
<dbReference type="PANTHER" id="PTHR43538">
    <property type="entry name" value="ALPHA-IPM SYNTHASE/HOMOCITRATE SYNTHASE"/>
    <property type="match status" value="1"/>
</dbReference>
<dbReference type="RefSeq" id="WP_326086024.1">
    <property type="nucleotide sequence ID" value="NZ_JARLKZ010000003.1"/>
</dbReference>
<dbReference type="SUPFAM" id="SSF110921">
    <property type="entry name" value="2-isopropylmalate synthase LeuA, allosteric (dimerisation) domain"/>
    <property type="match status" value="1"/>
</dbReference>
<comment type="caution">
    <text evidence="11">The sequence shown here is derived from an EMBL/GenBank/DDBJ whole genome shotgun (WGS) entry which is preliminary data.</text>
</comment>
<dbReference type="PANTHER" id="PTHR43538:SF1">
    <property type="entry name" value="(R)-CITRAMALATE SYNTHASE"/>
    <property type="match status" value="1"/>
</dbReference>
<dbReference type="EC" id="2.3.3.21" evidence="8"/>
<evidence type="ECO:0000256" key="5">
    <source>
        <dbReference type="ARBA" id="ARBA00022679"/>
    </source>
</evidence>
<reference evidence="11 12" key="1">
    <citation type="submission" date="2023-03" db="EMBL/GenBank/DDBJ databases">
        <title>Bacillus Genome Sequencing.</title>
        <authorList>
            <person name="Dunlap C."/>
        </authorList>
    </citation>
    <scope>NUCLEOTIDE SEQUENCE [LARGE SCALE GENOMIC DNA]</scope>
    <source>
        <strain evidence="11 12">BD-525</strain>
    </source>
</reference>
<dbReference type="EMBL" id="JARLKZ010000003">
    <property type="protein sequence ID" value="MEC0239096.1"/>
    <property type="molecule type" value="Genomic_DNA"/>
</dbReference>
<evidence type="ECO:0000259" key="10">
    <source>
        <dbReference type="PROSITE" id="PS50991"/>
    </source>
</evidence>
<keyword evidence="3" id="KW-0028">Amino-acid biosynthesis</keyword>
<evidence type="ECO:0000256" key="7">
    <source>
        <dbReference type="ARBA" id="ARBA00048263"/>
    </source>
</evidence>
<comment type="pathway">
    <text evidence="1">Amino-acid biosynthesis; L-isoleucine biosynthesis; 2-oxobutanoate from pyruvate: step 1/3.</text>
</comment>
<dbReference type="InterPro" id="IPR013709">
    <property type="entry name" value="2-isopropylmalate_synth_dimer"/>
</dbReference>
<evidence type="ECO:0000313" key="12">
    <source>
        <dbReference type="Proteomes" id="UP001344632"/>
    </source>
</evidence>
<dbReference type="Gene3D" id="3.20.20.70">
    <property type="entry name" value="Aldolase class I"/>
    <property type="match status" value="1"/>
</dbReference>
<dbReference type="InterPro" id="IPR005675">
    <property type="entry name" value="Citramal_synthase"/>
</dbReference>
<keyword evidence="12" id="KW-1185">Reference proteome</keyword>
<sequence length="541" mass="59396">MSKSISIFDTTLRDGTQGEGVSLSADDKLKIAKKLDDLGVQYIEGGIPGSNSKDIEFFKRVQQLGLSAKITAFGSTRRKDSQADQDANLKRMIESGAQAATLVGKSWDFHVHTALQTTLEENLAMIYDSIAYLKQQGLEVIFDAEHFFDGYKNNPEYAVSVLKKAHEAGADWLVMCDTNGGTLPHEISGIVTTLRTGLPQANLGIHTHNDCELAVANTLSAVQAGARQVQGTINGYGERCGNANLCSIIPNLQLKLGYECIGEERLNQLTNTARYVSEIANVNMPVNQPYVGNAAFAHKGGIHVSAILRDSRTYEHIVPEWVGNKQRVLVSDLAGQSNIVSKAHDMGLDFDSTNESSRKVIDKIKDLEHQGYTFEAADASLELLLRETGEEMKELFTFESFKMLVEKTSGRPVVCEAFVKLNVAGNNVYTAAEGNGPVNALDNALRKALVQYFPTIKEMHLSDYKVRVLDEKNATAAKVRVLIESRDINNSWNTVGVSENVIEASWEALVDSMRYALLGQILNNERDLDGPSAEQRGLVNH</sequence>
<comment type="similarity">
    <text evidence="2 9">Belongs to the alpha-IPM synthase/homocitrate synthase family.</text>
</comment>
<keyword evidence="5 9" id="KW-0808">Transferase</keyword>
<dbReference type="PROSITE" id="PS50991">
    <property type="entry name" value="PYR_CT"/>
    <property type="match status" value="1"/>
</dbReference>
<dbReference type="Pfam" id="PF08502">
    <property type="entry name" value="LeuA_dimer"/>
    <property type="match status" value="1"/>
</dbReference>
<feature type="domain" description="Pyruvate carboxyltransferase" evidence="10">
    <location>
        <begin position="5"/>
        <end position="267"/>
    </location>
</feature>
<dbReference type="InterPro" id="IPR054691">
    <property type="entry name" value="LeuA/HCS_post-cat"/>
</dbReference>
<accession>A0ABU6GLH8</accession>
<dbReference type="Pfam" id="PF00682">
    <property type="entry name" value="HMGL-like"/>
    <property type="match status" value="1"/>
</dbReference>
<dbReference type="CDD" id="cd07941">
    <property type="entry name" value="DRE_TIM_LeuA3"/>
    <property type="match status" value="1"/>
</dbReference>
<dbReference type="Gene3D" id="3.30.160.270">
    <property type="match status" value="1"/>
</dbReference>
<evidence type="ECO:0000256" key="8">
    <source>
        <dbReference type="NCBIfam" id="TIGR00977"/>
    </source>
</evidence>
<dbReference type="Gene3D" id="4.10.430.20">
    <property type="match status" value="1"/>
</dbReference>
<protein>
    <recommendedName>
        <fullName evidence="8">Citramalate synthase</fullName>
        <ecNumber evidence="8">2.3.3.21</ecNumber>
    </recommendedName>
</protein>
<evidence type="ECO:0000256" key="6">
    <source>
        <dbReference type="ARBA" id="ARBA00023304"/>
    </source>
</evidence>
<evidence type="ECO:0000256" key="3">
    <source>
        <dbReference type="ARBA" id="ARBA00022605"/>
    </source>
</evidence>
<dbReference type="SUPFAM" id="SSF51569">
    <property type="entry name" value="Aldolase"/>
    <property type="match status" value="1"/>
</dbReference>
<evidence type="ECO:0000313" key="11">
    <source>
        <dbReference type="EMBL" id="MEC0239096.1"/>
    </source>
</evidence>
<dbReference type="InterPro" id="IPR036230">
    <property type="entry name" value="LeuA_allosteric_dom_sf"/>
</dbReference>
<dbReference type="PROSITE" id="PS00815">
    <property type="entry name" value="AIPM_HOMOCIT_SYNTH_1"/>
    <property type="match status" value="1"/>
</dbReference>
<dbReference type="InterPro" id="IPR013785">
    <property type="entry name" value="Aldolase_TIM"/>
</dbReference>
<evidence type="ECO:0000256" key="9">
    <source>
        <dbReference type="RuleBase" id="RU003523"/>
    </source>
</evidence>
<keyword evidence="6" id="KW-0100">Branched-chain amino acid biosynthesis</keyword>
<dbReference type="SMART" id="SM00917">
    <property type="entry name" value="LeuA_dimer"/>
    <property type="match status" value="1"/>
</dbReference>
<dbReference type="NCBIfam" id="TIGR00977">
    <property type="entry name" value="citramal_synth"/>
    <property type="match status" value="1"/>
</dbReference>
<gene>
    <name evidence="11" type="primary">cimA</name>
    <name evidence="11" type="ORF">P4H66_04325</name>
</gene>
<evidence type="ECO:0000256" key="4">
    <source>
        <dbReference type="ARBA" id="ARBA00022624"/>
    </source>
</evidence>
<name>A0ABU6GLH8_9BACL</name>
<dbReference type="Pfam" id="PF22617">
    <property type="entry name" value="HCS_D2"/>
    <property type="match status" value="1"/>
</dbReference>
<comment type="catalytic activity">
    <reaction evidence="7">
        <text>pyruvate + acetyl-CoA + H2O = (3R)-citramalate + CoA + H(+)</text>
        <dbReference type="Rhea" id="RHEA:19045"/>
        <dbReference type="ChEBI" id="CHEBI:15361"/>
        <dbReference type="ChEBI" id="CHEBI:15377"/>
        <dbReference type="ChEBI" id="CHEBI:15378"/>
        <dbReference type="ChEBI" id="CHEBI:30934"/>
        <dbReference type="ChEBI" id="CHEBI:57287"/>
        <dbReference type="ChEBI" id="CHEBI:57288"/>
        <dbReference type="EC" id="2.3.3.21"/>
    </reaction>
</comment>
<dbReference type="Proteomes" id="UP001344632">
    <property type="component" value="Unassembled WGS sequence"/>
</dbReference>
<evidence type="ECO:0000256" key="1">
    <source>
        <dbReference type="ARBA" id="ARBA00004743"/>
    </source>
</evidence>
<dbReference type="InterPro" id="IPR002034">
    <property type="entry name" value="AIPM/Hcit_synth_CS"/>
</dbReference>
<keyword evidence="4" id="KW-0412">Isoleucine biosynthesis</keyword>
<organism evidence="11 12">
    <name type="scientific">Paenibacillus dokdonensis</name>
    <dbReference type="NCBI Taxonomy" id="2567944"/>
    <lineage>
        <taxon>Bacteria</taxon>
        <taxon>Bacillati</taxon>
        <taxon>Bacillota</taxon>
        <taxon>Bacilli</taxon>
        <taxon>Bacillales</taxon>
        <taxon>Paenibacillaceae</taxon>
        <taxon>Paenibacillus</taxon>
    </lineage>
</organism>
<dbReference type="InterPro" id="IPR000891">
    <property type="entry name" value="PYR_CT"/>
</dbReference>
<evidence type="ECO:0000256" key="2">
    <source>
        <dbReference type="ARBA" id="ARBA00006154"/>
    </source>
</evidence>